<dbReference type="InterPro" id="IPR045944">
    <property type="entry name" value="DUF6364"/>
</dbReference>
<organism evidence="1 2">
    <name type="scientific">Polaribacter cellanae</name>
    <dbReference type="NCBI Taxonomy" id="2818493"/>
    <lineage>
        <taxon>Bacteria</taxon>
        <taxon>Pseudomonadati</taxon>
        <taxon>Bacteroidota</taxon>
        <taxon>Flavobacteriia</taxon>
        <taxon>Flavobacteriales</taxon>
        <taxon>Flavobacteriaceae</taxon>
    </lineage>
</organism>
<evidence type="ECO:0000313" key="2">
    <source>
        <dbReference type="Proteomes" id="UP000663920"/>
    </source>
</evidence>
<name>A0A975H7L1_9FLAO</name>
<dbReference type="KEGG" id="pcea:J3359_02525"/>
<evidence type="ECO:0000313" key="1">
    <source>
        <dbReference type="EMBL" id="QTE23173.1"/>
    </source>
</evidence>
<dbReference type="AlphaFoldDB" id="A0A975H7L1"/>
<dbReference type="EMBL" id="CP071869">
    <property type="protein sequence ID" value="QTE23173.1"/>
    <property type="molecule type" value="Genomic_DNA"/>
</dbReference>
<gene>
    <name evidence="1" type="ORF">J3359_02525</name>
</gene>
<dbReference type="RefSeq" id="WP_208079184.1">
    <property type="nucleotide sequence ID" value="NZ_CP071869.1"/>
</dbReference>
<dbReference type="Pfam" id="PF19891">
    <property type="entry name" value="DUF6364"/>
    <property type="match status" value="1"/>
</dbReference>
<proteinExistence type="predicted"/>
<accession>A0A975H7L1</accession>
<dbReference type="Proteomes" id="UP000663920">
    <property type="component" value="Chromosome"/>
</dbReference>
<keyword evidence="2" id="KW-1185">Reference proteome</keyword>
<reference evidence="1 2" key="1">
    <citation type="submission" date="2021-03" db="EMBL/GenBank/DDBJ databases">
        <title>Complete genome of Polaribacter_sp.SM13.</title>
        <authorList>
            <person name="Jeong S.W."/>
            <person name="Bae J.W."/>
        </authorList>
    </citation>
    <scope>NUCLEOTIDE SEQUENCE [LARGE SCALE GENOMIC DNA]</scope>
    <source>
        <strain evidence="1 2">SM13</strain>
    </source>
</reference>
<evidence type="ECO:0008006" key="3">
    <source>
        <dbReference type="Google" id="ProtNLM"/>
    </source>
</evidence>
<protein>
    <recommendedName>
        <fullName evidence="3">Antitoxin</fullName>
    </recommendedName>
</protein>
<sequence>MDSKLTLKLDKSVIEQAKLYAKEHQTSLSKLIENYLAVLTKLKKSKSDDIETSSFVKSLSGIAKYDGDIDEKQMYRDYIIEKYK</sequence>